<name>A0A2M6WXD3_9BACT</name>
<dbReference type="InterPro" id="IPR050177">
    <property type="entry name" value="Lipid_A_modif_metabolic_enz"/>
</dbReference>
<dbReference type="Pfam" id="PF01370">
    <property type="entry name" value="Epimerase"/>
    <property type="match status" value="1"/>
</dbReference>
<dbReference type="PANTHER" id="PTHR43245:SF23">
    <property type="entry name" value="NAD(P)-BINDING DOMAIN-CONTAINING PROTEIN"/>
    <property type="match status" value="1"/>
</dbReference>
<dbReference type="CDD" id="cd08946">
    <property type="entry name" value="SDR_e"/>
    <property type="match status" value="1"/>
</dbReference>
<dbReference type="SUPFAM" id="SSF51735">
    <property type="entry name" value="NAD(P)-binding Rossmann-fold domains"/>
    <property type="match status" value="1"/>
</dbReference>
<evidence type="ECO:0000313" key="2">
    <source>
        <dbReference type="EMBL" id="PIT97448.1"/>
    </source>
</evidence>
<protein>
    <submittedName>
        <fullName evidence="2">NAD-dependent dehydratase</fullName>
    </submittedName>
</protein>
<evidence type="ECO:0000259" key="1">
    <source>
        <dbReference type="Pfam" id="PF01370"/>
    </source>
</evidence>
<dbReference type="AlphaFoldDB" id="A0A2M6WXD3"/>
<comment type="caution">
    <text evidence="2">The sequence shown here is derived from an EMBL/GenBank/DDBJ whole genome shotgun (WGS) entry which is preliminary data.</text>
</comment>
<feature type="domain" description="NAD-dependent epimerase/dehydratase" evidence="1">
    <location>
        <begin position="3"/>
        <end position="220"/>
    </location>
</feature>
<dbReference type="Gene3D" id="3.40.50.720">
    <property type="entry name" value="NAD(P)-binding Rossmann-like Domain"/>
    <property type="match status" value="1"/>
</dbReference>
<dbReference type="PANTHER" id="PTHR43245">
    <property type="entry name" value="BIFUNCTIONAL POLYMYXIN RESISTANCE PROTEIN ARNA"/>
    <property type="match status" value="1"/>
</dbReference>
<evidence type="ECO:0000313" key="3">
    <source>
        <dbReference type="Proteomes" id="UP000228596"/>
    </source>
</evidence>
<dbReference type="InterPro" id="IPR001509">
    <property type="entry name" value="Epimerase_deHydtase"/>
</dbReference>
<reference evidence="3" key="1">
    <citation type="submission" date="2017-09" db="EMBL/GenBank/DDBJ databases">
        <title>Depth-based differentiation of microbial function through sediment-hosted aquifers and enrichment of novel symbionts in the deep terrestrial subsurface.</title>
        <authorList>
            <person name="Probst A.J."/>
            <person name="Ladd B."/>
            <person name="Jarett J.K."/>
            <person name="Geller-Mcgrath D.E."/>
            <person name="Sieber C.M.K."/>
            <person name="Emerson J.B."/>
            <person name="Anantharaman K."/>
            <person name="Thomas B.C."/>
            <person name="Malmstrom R."/>
            <person name="Stieglmeier M."/>
            <person name="Klingl A."/>
            <person name="Woyke T."/>
            <person name="Ryan C.M."/>
            <person name="Banfield J.F."/>
        </authorList>
    </citation>
    <scope>NUCLEOTIDE SEQUENCE [LARGE SCALE GENOMIC DNA]</scope>
</reference>
<dbReference type="EMBL" id="PEZV01000009">
    <property type="protein sequence ID" value="PIT97448.1"/>
    <property type="molecule type" value="Genomic_DNA"/>
</dbReference>
<dbReference type="Proteomes" id="UP000228596">
    <property type="component" value="Unassembled WGS sequence"/>
</dbReference>
<accession>A0A2M6WXD3</accession>
<dbReference type="InterPro" id="IPR036291">
    <property type="entry name" value="NAD(P)-bd_dom_sf"/>
</dbReference>
<organism evidence="2 3">
    <name type="scientific">Candidatus Berkelbacteria bacterium CG10_big_fil_rev_8_21_14_0_10_41_12</name>
    <dbReference type="NCBI Taxonomy" id="1974513"/>
    <lineage>
        <taxon>Bacteria</taxon>
        <taxon>Candidatus Berkelbacteria</taxon>
    </lineage>
</organism>
<sequence length="317" mass="35791">MKVLVVGGAGYLGGAVTDLLAQTKHDFKVYDALLYEDTFLKNVDFVYGDIRDRKKLLKHLKWADTVVFLAALVGDGACAINPDISTELNHLAVAWLAENFDGRIIFVSTCSVYGARNGILTERSPINPLSVYAVTKFAAEVHLKNKNAIIFRLGTLFGVSDQFSRVRLDLVVNTMTAKAYSDGELKVFGGAQYRPLLHVKDAARAIVDNLETKHKGIYNLHKTNIKISDLAQEVKKHFPKIKIEKIAMKFEDSRNYRVSSELAKRTLKFKPKYNMSDGIEELKKILEAGRIKDLNNPRFTNQMFLTQFNTHKLCKEF</sequence>
<gene>
    <name evidence="2" type="ORF">COT77_01250</name>
</gene>
<proteinExistence type="predicted"/>